<gene>
    <name evidence="5" type="ORF">GBAR_LOCUS31275</name>
</gene>
<dbReference type="GO" id="GO:0004965">
    <property type="term" value="F:G protein-coupled GABA receptor activity"/>
    <property type="evidence" value="ECO:0007669"/>
    <property type="project" value="InterPro"/>
</dbReference>
<evidence type="ECO:0000256" key="1">
    <source>
        <dbReference type="ARBA" id="ARBA00023040"/>
    </source>
</evidence>
<evidence type="ECO:0000256" key="2">
    <source>
        <dbReference type="ARBA" id="ARBA00023170"/>
    </source>
</evidence>
<protein>
    <submittedName>
        <fullName evidence="5">Gamma-aminobutyric acid type B receptor subunit 1</fullName>
    </submittedName>
</protein>
<dbReference type="EMBL" id="CASHTH010004445">
    <property type="protein sequence ID" value="CAI8057391.1"/>
    <property type="molecule type" value="Genomic_DNA"/>
</dbReference>
<dbReference type="Gene3D" id="3.40.50.2300">
    <property type="match status" value="2"/>
</dbReference>
<feature type="non-terminal residue" evidence="5">
    <location>
        <position position="1"/>
    </location>
</feature>
<accession>A0AA35U1A6</accession>
<dbReference type="InterPro" id="IPR002455">
    <property type="entry name" value="GPCR3_GABA-B"/>
</dbReference>
<dbReference type="InterPro" id="IPR028082">
    <property type="entry name" value="Peripla_BP_I"/>
</dbReference>
<comment type="caution">
    <text evidence="5">The sequence shown here is derived from an EMBL/GenBank/DDBJ whole genome shotgun (WGS) entry which is preliminary data.</text>
</comment>
<evidence type="ECO:0000256" key="3">
    <source>
        <dbReference type="ARBA" id="ARBA00023180"/>
    </source>
</evidence>
<keyword evidence="1" id="KW-0297">G-protein coupled receptor</keyword>
<name>A0AA35U1A6_GEOBA</name>
<evidence type="ECO:0000313" key="5">
    <source>
        <dbReference type="EMBL" id="CAI8057391.1"/>
    </source>
</evidence>
<dbReference type="PANTHER" id="PTHR10519">
    <property type="entry name" value="GABA-B RECEPTOR"/>
    <property type="match status" value="1"/>
</dbReference>
<dbReference type="SUPFAM" id="SSF53822">
    <property type="entry name" value="Periplasmic binding protein-like I"/>
    <property type="match status" value="1"/>
</dbReference>
<organism evidence="5 6">
    <name type="scientific">Geodia barretti</name>
    <name type="common">Barrett's horny sponge</name>
    <dbReference type="NCBI Taxonomy" id="519541"/>
    <lineage>
        <taxon>Eukaryota</taxon>
        <taxon>Metazoa</taxon>
        <taxon>Porifera</taxon>
        <taxon>Demospongiae</taxon>
        <taxon>Heteroscleromorpha</taxon>
        <taxon>Tetractinellida</taxon>
        <taxon>Astrophorina</taxon>
        <taxon>Geodiidae</taxon>
        <taxon>Geodia</taxon>
    </lineage>
</organism>
<dbReference type="GO" id="GO:0007214">
    <property type="term" value="P:gamma-aminobutyric acid signaling pathway"/>
    <property type="evidence" value="ECO:0007669"/>
    <property type="project" value="TreeGrafter"/>
</dbReference>
<dbReference type="Proteomes" id="UP001174909">
    <property type="component" value="Unassembled WGS sequence"/>
</dbReference>
<evidence type="ECO:0000313" key="6">
    <source>
        <dbReference type="Proteomes" id="UP001174909"/>
    </source>
</evidence>
<dbReference type="GO" id="GO:0038039">
    <property type="term" value="C:G protein-coupled receptor heterodimeric complex"/>
    <property type="evidence" value="ECO:0007669"/>
    <property type="project" value="TreeGrafter"/>
</dbReference>
<sequence>MYSINARELFCKAYKSGILPPKYLFLTPNWYVEGWWAEGHTSVDYNCTANELAAVALYNVAPVLAEFPEIYDAVAEPNITLREFRSLYYKAVQSDYNKNNGLMEYSDYIFPYAYHCHEATLTFAYALNKTVTDLADDFLNGEAAEESGLPEGENFTMDNFTYANSGIVTRMFEHLQNTSFR</sequence>
<keyword evidence="6" id="KW-1185">Reference proteome</keyword>
<reference evidence="5" key="1">
    <citation type="submission" date="2023-03" db="EMBL/GenBank/DDBJ databases">
        <authorList>
            <person name="Steffen K."/>
            <person name="Cardenas P."/>
        </authorList>
    </citation>
    <scope>NUCLEOTIDE SEQUENCE</scope>
</reference>
<keyword evidence="3" id="KW-0325">Glycoprotein</keyword>
<proteinExistence type="predicted"/>
<keyword evidence="2 5" id="KW-0675">Receptor</keyword>
<dbReference type="AlphaFoldDB" id="A0AA35U1A6"/>
<keyword evidence="4" id="KW-0807">Transducer</keyword>
<dbReference type="PANTHER" id="PTHR10519:SF20">
    <property type="entry name" value="G-PROTEIN COUPLED RECEPTOR 156-RELATED"/>
    <property type="match status" value="1"/>
</dbReference>
<evidence type="ECO:0000256" key="4">
    <source>
        <dbReference type="ARBA" id="ARBA00023224"/>
    </source>
</evidence>